<dbReference type="Proteomes" id="UP000275078">
    <property type="component" value="Unassembled WGS sequence"/>
</dbReference>
<evidence type="ECO:0000313" key="2">
    <source>
        <dbReference type="Proteomes" id="UP000275078"/>
    </source>
</evidence>
<sequence>QELRLQIYRHCTALSLLQLAHSCSSLYNEVNAHPSIVRGSYGFYQGYSIDSTVHGWRRYRHRPIPGQLQDLPYRHHYAKQQKEFEQCGPREYLPLSILDIERIHPAELHLITELYGVGTSKGSWDASSNSFIAVLSWFRLSIGFGGARRYGAR</sequence>
<dbReference type="EMBL" id="ML120000">
    <property type="protein sequence ID" value="RPA70961.1"/>
    <property type="molecule type" value="Genomic_DNA"/>
</dbReference>
<protein>
    <recommendedName>
        <fullName evidence="3">F-box domain-containing protein</fullName>
    </recommendedName>
</protein>
<accession>A0A3N4HEV5</accession>
<evidence type="ECO:0000313" key="1">
    <source>
        <dbReference type="EMBL" id="RPA70961.1"/>
    </source>
</evidence>
<proteinExistence type="predicted"/>
<organism evidence="1 2">
    <name type="scientific">Ascobolus immersus RN42</name>
    <dbReference type="NCBI Taxonomy" id="1160509"/>
    <lineage>
        <taxon>Eukaryota</taxon>
        <taxon>Fungi</taxon>
        <taxon>Dikarya</taxon>
        <taxon>Ascomycota</taxon>
        <taxon>Pezizomycotina</taxon>
        <taxon>Pezizomycetes</taxon>
        <taxon>Pezizales</taxon>
        <taxon>Ascobolaceae</taxon>
        <taxon>Ascobolus</taxon>
    </lineage>
</organism>
<dbReference type="AlphaFoldDB" id="A0A3N4HEV5"/>
<reference evidence="1 2" key="1">
    <citation type="journal article" date="2018" name="Nat. Ecol. Evol.">
        <title>Pezizomycetes genomes reveal the molecular basis of ectomycorrhizal truffle lifestyle.</title>
        <authorList>
            <person name="Murat C."/>
            <person name="Payen T."/>
            <person name="Noel B."/>
            <person name="Kuo A."/>
            <person name="Morin E."/>
            <person name="Chen J."/>
            <person name="Kohler A."/>
            <person name="Krizsan K."/>
            <person name="Balestrini R."/>
            <person name="Da Silva C."/>
            <person name="Montanini B."/>
            <person name="Hainaut M."/>
            <person name="Levati E."/>
            <person name="Barry K.W."/>
            <person name="Belfiori B."/>
            <person name="Cichocki N."/>
            <person name="Clum A."/>
            <person name="Dockter R.B."/>
            <person name="Fauchery L."/>
            <person name="Guy J."/>
            <person name="Iotti M."/>
            <person name="Le Tacon F."/>
            <person name="Lindquist E.A."/>
            <person name="Lipzen A."/>
            <person name="Malagnac F."/>
            <person name="Mello A."/>
            <person name="Molinier V."/>
            <person name="Miyauchi S."/>
            <person name="Poulain J."/>
            <person name="Riccioni C."/>
            <person name="Rubini A."/>
            <person name="Sitrit Y."/>
            <person name="Splivallo R."/>
            <person name="Traeger S."/>
            <person name="Wang M."/>
            <person name="Zifcakova L."/>
            <person name="Wipf D."/>
            <person name="Zambonelli A."/>
            <person name="Paolocci F."/>
            <person name="Nowrousian M."/>
            <person name="Ottonello S."/>
            <person name="Baldrian P."/>
            <person name="Spatafora J.W."/>
            <person name="Henrissat B."/>
            <person name="Nagy L.G."/>
            <person name="Aury J.M."/>
            <person name="Wincker P."/>
            <person name="Grigoriev I.V."/>
            <person name="Bonfante P."/>
            <person name="Martin F.M."/>
        </authorList>
    </citation>
    <scope>NUCLEOTIDE SEQUENCE [LARGE SCALE GENOMIC DNA]</scope>
    <source>
        <strain evidence="1 2">RN42</strain>
    </source>
</reference>
<feature type="non-terminal residue" evidence="1">
    <location>
        <position position="1"/>
    </location>
</feature>
<evidence type="ECO:0008006" key="3">
    <source>
        <dbReference type="Google" id="ProtNLM"/>
    </source>
</evidence>
<name>A0A3N4HEV5_ASCIM</name>
<gene>
    <name evidence="1" type="ORF">BJ508DRAFT_346051</name>
</gene>
<keyword evidence="2" id="KW-1185">Reference proteome</keyword>